<proteinExistence type="inferred from homology"/>
<keyword evidence="23" id="KW-1185">Reference proteome</keyword>
<dbReference type="InterPro" id="IPR006091">
    <property type="entry name" value="Acyl-CoA_Oxase/DH_mid-dom"/>
</dbReference>
<dbReference type="Pfam" id="PF00441">
    <property type="entry name" value="Acyl-CoA_dh_1"/>
    <property type="match status" value="1"/>
</dbReference>
<dbReference type="AlphaFoldDB" id="A0A2A2JZ97"/>
<keyword evidence="14" id="KW-0496">Mitochondrion</keyword>
<keyword evidence="9 17" id="KW-0274">FAD</keyword>
<evidence type="ECO:0000256" key="11">
    <source>
        <dbReference type="ARBA" id="ARBA00022946"/>
    </source>
</evidence>
<evidence type="ECO:0000259" key="20">
    <source>
        <dbReference type="Pfam" id="PF02770"/>
    </source>
</evidence>
<dbReference type="FunFam" id="1.20.140.10:FF:000011">
    <property type="entry name" value="Medium-chain specific acyl-CoA dehydrogenase, mitochondrial"/>
    <property type="match status" value="1"/>
</dbReference>
<protein>
    <recommendedName>
        <fullName evidence="7">Medium-chain specific acyl-CoA dehydrogenase, mitochondrial</fullName>
        <ecNumber evidence="6">1.3.8.7</ecNumber>
    </recommendedName>
</protein>
<evidence type="ECO:0000256" key="8">
    <source>
        <dbReference type="ARBA" id="ARBA00022630"/>
    </source>
</evidence>
<evidence type="ECO:0000256" key="4">
    <source>
        <dbReference type="ARBA" id="ARBA00009347"/>
    </source>
</evidence>
<dbReference type="PROSITE" id="PS00073">
    <property type="entry name" value="ACYL_COA_DH_2"/>
    <property type="match status" value="1"/>
</dbReference>
<dbReference type="SUPFAM" id="SSF47203">
    <property type="entry name" value="Acyl-CoA dehydrogenase C-terminal domain-like"/>
    <property type="match status" value="1"/>
</dbReference>
<evidence type="ECO:0000256" key="18">
    <source>
        <dbReference type="SAM" id="Phobius"/>
    </source>
</evidence>
<comment type="subunit">
    <text evidence="5">Homotetramer.</text>
</comment>
<dbReference type="InterPro" id="IPR006089">
    <property type="entry name" value="Acyl-CoA_DH_CS"/>
</dbReference>
<comment type="function">
    <text evidence="16">This enzyme is specific for acyl chain lengths of 4 to 16.</text>
</comment>
<feature type="domain" description="Acyl-CoA oxidase/dehydrogenase middle" evidence="20">
    <location>
        <begin position="295"/>
        <end position="392"/>
    </location>
</feature>
<comment type="pathway">
    <text evidence="3">Lipid metabolism; mitochondrial fatty acid beta-oxidation.</text>
</comment>
<evidence type="ECO:0000256" key="10">
    <source>
        <dbReference type="ARBA" id="ARBA00022832"/>
    </source>
</evidence>
<dbReference type="InterPro" id="IPR050741">
    <property type="entry name" value="Acyl-CoA_dehydrogenase"/>
</dbReference>
<feature type="domain" description="Acyl-CoA dehydrogenase/oxidase N-terminal" evidence="21">
    <location>
        <begin position="179"/>
        <end position="288"/>
    </location>
</feature>
<dbReference type="PANTHER" id="PTHR48083:SF2">
    <property type="entry name" value="MEDIUM-CHAIN SPECIFIC ACYL-COA DEHYDROGENASE, MITOCHONDRIAL"/>
    <property type="match status" value="1"/>
</dbReference>
<evidence type="ECO:0000256" key="3">
    <source>
        <dbReference type="ARBA" id="ARBA00005198"/>
    </source>
</evidence>
<dbReference type="InterPro" id="IPR009075">
    <property type="entry name" value="AcylCo_DH/oxidase_C"/>
</dbReference>
<dbReference type="Pfam" id="PF02770">
    <property type="entry name" value="Acyl-CoA_dh_M"/>
    <property type="match status" value="1"/>
</dbReference>
<comment type="subcellular location">
    <subcellularLocation>
        <location evidence="2">Mitochondrion matrix</location>
    </subcellularLocation>
</comment>
<dbReference type="GO" id="GO:0070991">
    <property type="term" value="F:medium-chain fatty acyl-CoA dehydrogenase activity"/>
    <property type="evidence" value="ECO:0007669"/>
    <property type="project" value="UniProtKB-EC"/>
</dbReference>
<comment type="caution">
    <text evidence="22">The sequence shown here is derived from an EMBL/GenBank/DDBJ whole genome shotgun (WGS) entry which is preliminary data.</text>
</comment>
<reference evidence="22 23" key="1">
    <citation type="journal article" date="2017" name="Curr. Biol.">
        <title>Genome architecture and evolution of a unichromosomal asexual nematode.</title>
        <authorList>
            <person name="Fradin H."/>
            <person name="Zegar C."/>
            <person name="Gutwein M."/>
            <person name="Lucas J."/>
            <person name="Kovtun M."/>
            <person name="Corcoran D."/>
            <person name="Baugh L.R."/>
            <person name="Kiontke K."/>
            <person name="Gunsalus K."/>
            <person name="Fitch D.H."/>
            <person name="Piano F."/>
        </authorList>
    </citation>
    <scope>NUCLEOTIDE SEQUENCE [LARGE SCALE GENOMIC DNA]</scope>
    <source>
        <strain evidence="22">PF1309</strain>
    </source>
</reference>
<feature type="transmembrane region" description="Helical" evidence="18">
    <location>
        <begin position="105"/>
        <end position="127"/>
    </location>
</feature>
<keyword evidence="18" id="KW-0472">Membrane</keyword>
<evidence type="ECO:0000259" key="21">
    <source>
        <dbReference type="Pfam" id="PF02771"/>
    </source>
</evidence>
<dbReference type="Gene3D" id="2.40.110.10">
    <property type="entry name" value="Butyryl-CoA Dehydrogenase, subunit A, domain 2"/>
    <property type="match status" value="1"/>
</dbReference>
<evidence type="ECO:0000256" key="6">
    <source>
        <dbReference type="ARBA" id="ARBA00012033"/>
    </source>
</evidence>
<dbReference type="Pfam" id="PF02771">
    <property type="entry name" value="Acyl-CoA_dh_N"/>
    <property type="match status" value="1"/>
</dbReference>
<dbReference type="Gene3D" id="1.20.140.10">
    <property type="entry name" value="Butyryl-CoA Dehydrogenase, subunit A, domain 3"/>
    <property type="match status" value="1"/>
</dbReference>
<comment type="catalytic activity">
    <reaction evidence="15">
        <text>a medium-chain 2,3-saturated fatty acyl-CoA + oxidized [electron-transfer flavoprotein] + H(+) = a medium-chain (2E)-enoyl-CoA + reduced [electron-transfer flavoprotein]</text>
        <dbReference type="Rhea" id="RHEA:14477"/>
        <dbReference type="Rhea" id="RHEA-COMP:10685"/>
        <dbReference type="Rhea" id="RHEA-COMP:10686"/>
        <dbReference type="ChEBI" id="CHEBI:15378"/>
        <dbReference type="ChEBI" id="CHEBI:57692"/>
        <dbReference type="ChEBI" id="CHEBI:58307"/>
        <dbReference type="ChEBI" id="CHEBI:83723"/>
        <dbReference type="ChEBI" id="CHEBI:83726"/>
        <dbReference type="EC" id="1.3.8.7"/>
    </reaction>
</comment>
<evidence type="ECO:0000256" key="17">
    <source>
        <dbReference type="RuleBase" id="RU362125"/>
    </source>
</evidence>
<organism evidence="22 23">
    <name type="scientific">Diploscapter pachys</name>
    <dbReference type="NCBI Taxonomy" id="2018661"/>
    <lineage>
        <taxon>Eukaryota</taxon>
        <taxon>Metazoa</taxon>
        <taxon>Ecdysozoa</taxon>
        <taxon>Nematoda</taxon>
        <taxon>Chromadorea</taxon>
        <taxon>Rhabditida</taxon>
        <taxon>Rhabditina</taxon>
        <taxon>Rhabditomorpha</taxon>
        <taxon>Rhabditoidea</taxon>
        <taxon>Rhabditidae</taxon>
        <taxon>Diploscapter</taxon>
    </lineage>
</organism>
<keyword evidence="8 17" id="KW-0285">Flavoprotein</keyword>
<keyword evidence="13" id="KW-0443">Lipid metabolism</keyword>
<dbReference type="OrthoDB" id="434771at2759"/>
<dbReference type="Proteomes" id="UP000218231">
    <property type="component" value="Unassembled WGS sequence"/>
</dbReference>
<name>A0A2A2JZ97_9BILA</name>
<evidence type="ECO:0000259" key="19">
    <source>
        <dbReference type="Pfam" id="PF00441"/>
    </source>
</evidence>
<dbReference type="FunFam" id="1.10.540.10:FF:000010">
    <property type="entry name" value="Medium-chain specific acyl-CoA dehydrogenase, mitochondrial"/>
    <property type="match status" value="1"/>
</dbReference>
<dbReference type="InterPro" id="IPR013786">
    <property type="entry name" value="AcylCoA_DH/ox_N"/>
</dbReference>
<sequence>MEGRRSLEGQIAKRTNRAGKGLKIGGQCRERGRNGTFEWSIQSFLLKPLCSDPLSIHPRLFSCISTSVPLSVPDIILSFCLSLSLLLPPNLRGQSTSDYVVPNPIASVSVCASASACFFFFFFISILSSFQSDHLHLQAIMLSSRGCVGRIHVLGRAAARMAYSSSASPASSGLNFEFTPEQIALRDSVRKFVTDEIIPVAAQYDKTMEYPWPIIKKAHSLGFLNGVVPEKYGGVGLDAVSDVLICEEVAYGCSGMATAVTGNDLAETPVLIGGSEEIKKKFLGRMIEEPLVASYAVTEPCAGSDVAGIKMKCEKKGDEYILNGSKMWITNAGHANWFFVLARSDPDPKTPAGKAFTAFAVEGDSPGLTRGRKEINMGQRCSDTRGITFEDVRVPASHVVGAPGEGFKIAMKTFDKTRPIVAAVASGLAERCLDVATQYSLERKAFGTEIANFQGVAFMLAEMAMQIEMARYMTYKSAYWVDTGRPGSFFASIAKLFASDTANMAATNCVQVFGGAGFNTEYPAEKLMRDAKIFQIYEGTSQIQRVVIARQMLARLKEQGFY</sequence>
<dbReference type="EC" id="1.3.8.7" evidence="6"/>
<keyword evidence="10" id="KW-0276">Fatty acid metabolism</keyword>
<evidence type="ECO:0000256" key="15">
    <source>
        <dbReference type="ARBA" id="ARBA00047882"/>
    </source>
</evidence>
<dbReference type="GO" id="GO:0005759">
    <property type="term" value="C:mitochondrial matrix"/>
    <property type="evidence" value="ECO:0007669"/>
    <property type="project" value="UniProtKB-SubCell"/>
</dbReference>
<evidence type="ECO:0000313" key="23">
    <source>
        <dbReference type="Proteomes" id="UP000218231"/>
    </source>
</evidence>
<dbReference type="Gene3D" id="1.10.540.10">
    <property type="entry name" value="Acyl-CoA dehydrogenase/oxidase, N-terminal domain"/>
    <property type="match status" value="1"/>
</dbReference>
<dbReference type="PROSITE" id="PS00072">
    <property type="entry name" value="ACYL_COA_DH_1"/>
    <property type="match status" value="1"/>
</dbReference>
<dbReference type="GO" id="GO:0051793">
    <property type="term" value="P:medium-chain fatty acid catabolic process"/>
    <property type="evidence" value="ECO:0007669"/>
    <property type="project" value="TreeGrafter"/>
</dbReference>
<evidence type="ECO:0000256" key="13">
    <source>
        <dbReference type="ARBA" id="ARBA00023098"/>
    </source>
</evidence>
<dbReference type="STRING" id="2018661.A0A2A2JZ97"/>
<evidence type="ECO:0000256" key="5">
    <source>
        <dbReference type="ARBA" id="ARBA00011881"/>
    </source>
</evidence>
<dbReference type="InterPro" id="IPR036250">
    <property type="entry name" value="AcylCo_DH-like_C"/>
</dbReference>
<keyword evidence="12 17" id="KW-0560">Oxidoreductase</keyword>
<keyword evidence="18" id="KW-0812">Transmembrane</keyword>
<evidence type="ECO:0000256" key="9">
    <source>
        <dbReference type="ARBA" id="ARBA00022827"/>
    </source>
</evidence>
<evidence type="ECO:0000256" key="14">
    <source>
        <dbReference type="ARBA" id="ARBA00023128"/>
    </source>
</evidence>
<feature type="domain" description="Acyl-CoA dehydrogenase/oxidase C-terminal" evidence="19">
    <location>
        <begin position="404"/>
        <end position="553"/>
    </location>
</feature>
<dbReference type="GO" id="GO:0050660">
    <property type="term" value="F:flavin adenine dinucleotide binding"/>
    <property type="evidence" value="ECO:0007669"/>
    <property type="project" value="InterPro"/>
</dbReference>
<evidence type="ECO:0000256" key="16">
    <source>
        <dbReference type="ARBA" id="ARBA00059733"/>
    </source>
</evidence>
<dbReference type="InterPro" id="IPR037069">
    <property type="entry name" value="AcylCoA_DH/ox_N_sf"/>
</dbReference>
<dbReference type="FunFam" id="2.40.110.10:FF:000007">
    <property type="entry name" value="Medium-chain specific acyl-CoA dehydrogenase, mitochondrial"/>
    <property type="match status" value="1"/>
</dbReference>
<dbReference type="InterPro" id="IPR009100">
    <property type="entry name" value="AcylCoA_DH/oxidase_NM_dom_sf"/>
</dbReference>
<evidence type="ECO:0000256" key="12">
    <source>
        <dbReference type="ARBA" id="ARBA00023002"/>
    </source>
</evidence>
<keyword evidence="18" id="KW-1133">Transmembrane helix</keyword>
<comment type="similarity">
    <text evidence="4 17">Belongs to the acyl-CoA dehydrogenase family.</text>
</comment>
<evidence type="ECO:0000313" key="22">
    <source>
        <dbReference type="EMBL" id="PAV66859.1"/>
    </source>
</evidence>
<dbReference type="InterPro" id="IPR046373">
    <property type="entry name" value="Acyl-CoA_Oxase/DH_mid-dom_sf"/>
</dbReference>
<evidence type="ECO:0000256" key="2">
    <source>
        <dbReference type="ARBA" id="ARBA00004305"/>
    </source>
</evidence>
<gene>
    <name evidence="22" type="ORF">WR25_00368</name>
</gene>
<evidence type="ECO:0000256" key="7">
    <source>
        <dbReference type="ARBA" id="ARBA00019125"/>
    </source>
</evidence>
<dbReference type="SUPFAM" id="SSF56645">
    <property type="entry name" value="Acyl-CoA dehydrogenase NM domain-like"/>
    <property type="match status" value="1"/>
</dbReference>
<comment type="cofactor">
    <cofactor evidence="1 17">
        <name>FAD</name>
        <dbReference type="ChEBI" id="CHEBI:57692"/>
    </cofactor>
</comment>
<evidence type="ECO:0000256" key="1">
    <source>
        <dbReference type="ARBA" id="ARBA00001974"/>
    </source>
</evidence>
<keyword evidence="11" id="KW-0809">Transit peptide</keyword>
<dbReference type="EMBL" id="LIAE01010027">
    <property type="protein sequence ID" value="PAV66859.1"/>
    <property type="molecule type" value="Genomic_DNA"/>
</dbReference>
<accession>A0A2A2JZ97</accession>
<dbReference type="PANTHER" id="PTHR48083">
    <property type="entry name" value="MEDIUM-CHAIN SPECIFIC ACYL-COA DEHYDROGENASE, MITOCHONDRIAL-RELATED"/>
    <property type="match status" value="1"/>
</dbReference>